<sequence>MQGHTGKRTPVGKILQSLTGNQQRRHRELASEGYLPKNLDANSGVFLRGWEERTKSRWWKEWSIGYKTKSLRHPLEHEACHSERRCATGGLLL</sequence>
<comment type="caution">
    <text evidence="2">The sequence shown here is derived from an EMBL/GenBank/DDBJ whole genome shotgun (WGS) entry which is preliminary data.</text>
</comment>
<evidence type="ECO:0000313" key="3">
    <source>
        <dbReference type="Proteomes" id="UP000499080"/>
    </source>
</evidence>
<organism evidence="2 3">
    <name type="scientific">Araneus ventricosus</name>
    <name type="common">Orbweaver spider</name>
    <name type="synonym">Epeira ventricosa</name>
    <dbReference type="NCBI Taxonomy" id="182803"/>
    <lineage>
        <taxon>Eukaryota</taxon>
        <taxon>Metazoa</taxon>
        <taxon>Ecdysozoa</taxon>
        <taxon>Arthropoda</taxon>
        <taxon>Chelicerata</taxon>
        <taxon>Arachnida</taxon>
        <taxon>Araneae</taxon>
        <taxon>Araneomorphae</taxon>
        <taxon>Entelegynae</taxon>
        <taxon>Araneoidea</taxon>
        <taxon>Araneidae</taxon>
        <taxon>Araneus</taxon>
    </lineage>
</organism>
<evidence type="ECO:0000256" key="1">
    <source>
        <dbReference type="SAM" id="MobiDB-lite"/>
    </source>
</evidence>
<feature type="region of interest" description="Disordered" evidence="1">
    <location>
        <begin position="1"/>
        <end position="31"/>
    </location>
</feature>
<protein>
    <submittedName>
        <fullName evidence="2">Uncharacterized protein</fullName>
    </submittedName>
</protein>
<reference evidence="2 3" key="1">
    <citation type="journal article" date="2019" name="Sci. Rep.">
        <title>Orb-weaving spider Araneus ventricosus genome elucidates the spidroin gene catalogue.</title>
        <authorList>
            <person name="Kono N."/>
            <person name="Nakamura H."/>
            <person name="Ohtoshi R."/>
            <person name="Moran D.A.P."/>
            <person name="Shinohara A."/>
            <person name="Yoshida Y."/>
            <person name="Fujiwara M."/>
            <person name="Mori M."/>
            <person name="Tomita M."/>
            <person name="Arakawa K."/>
        </authorList>
    </citation>
    <scope>NUCLEOTIDE SEQUENCE [LARGE SCALE GENOMIC DNA]</scope>
</reference>
<proteinExistence type="predicted"/>
<accession>A0A4Y2CR23</accession>
<keyword evidence="3" id="KW-1185">Reference proteome</keyword>
<name>A0A4Y2CR23_ARAVE</name>
<dbReference type="EMBL" id="BGPR01000231">
    <property type="protein sequence ID" value="GBM06569.1"/>
    <property type="molecule type" value="Genomic_DNA"/>
</dbReference>
<dbReference type="AlphaFoldDB" id="A0A4Y2CR23"/>
<gene>
    <name evidence="2" type="ORF">AVEN_220016_1</name>
</gene>
<dbReference type="Proteomes" id="UP000499080">
    <property type="component" value="Unassembled WGS sequence"/>
</dbReference>
<evidence type="ECO:0000313" key="2">
    <source>
        <dbReference type="EMBL" id="GBM06569.1"/>
    </source>
</evidence>